<dbReference type="AlphaFoldDB" id="A0A090N926"/>
<comment type="caution">
    <text evidence="1">The sequence shown here is derived from an EMBL/GenBank/DDBJ whole genome shotgun (WGS) entry which is preliminary data.</text>
</comment>
<evidence type="ECO:0000313" key="2">
    <source>
        <dbReference type="Proteomes" id="UP000017944"/>
    </source>
</evidence>
<organism evidence="1 2">
    <name type="scientific">Shigella dysenteriae WRSd3</name>
    <dbReference type="NCBI Taxonomy" id="1401327"/>
    <lineage>
        <taxon>Bacteria</taxon>
        <taxon>Pseudomonadati</taxon>
        <taxon>Pseudomonadota</taxon>
        <taxon>Gammaproteobacteria</taxon>
        <taxon>Enterobacterales</taxon>
        <taxon>Enterobacteriaceae</taxon>
        <taxon>Shigella</taxon>
    </lineage>
</organism>
<dbReference type="Proteomes" id="UP000017944">
    <property type="component" value="Unassembled WGS sequence"/>
</dbReference>
<geneLocation type="plasmid" evidence="1">
    <name>unnamed</name>
</geneLocation>
<protein>
    <submittedName>
        <fullName evidence="1">Virulence regulon transcriptional activator virF</fullName>
    </submittedName>
</protein>
<accession>A0A090N926</accession>
<dbReference type="EMBL" id="AXUT01000778">
    <property type="protein sequence ID" value="ESU75912.1"/>
    <property type="molecule type" value="Genomic_DNA"/>
</dbReference>
<keyword evidence="1" id="KW-0614">Plasmid</keyword>
<name>A0A090N926_SHIDY</name>
<evidence type="ECO:0000313" key="1">
    <source>
        <dbReference type="EMBL" id="ESU75912.1"/>
    </source>
</evidence>
<gene>
    <name evidence="1" type="ORF">WRSd3_p00064</name>
</gene>
<proteinExistence type="predicted"/>
<reference evidence="1 2" key="1">
    <citation type="submission" date="2013-10" db="EMBL/GenBank/DDBJ databases">
        <title>Draft genomes and the virulence plasmids of Sd1617 vaccine constructs: WRSd3 and WRSd5.</title>
        <authorList>
            <person name="Aksomboon Vongsawan A."/>
            <person name="Venkatesan M.M."/>
            <person name="Vaisvil B."/>
            <person name="Emel G."/>
            <person name="Kepatral V."/>
            <person name="Sethabutr O."/>
            <person name="Serichantalergs O."/>
            <person name="Mason C."/>
        </authorList>
    </citation>
    <scope>NUCLEOTIDE SEQUENCE [LARGE SCALE GENOMIC DNA]</scope>
    <source>
        <strain evidence="1 2">WRSd3</strain>
        <plasmid evidence="1">unnamed</plasmid>
    </source>
</reference>
<sequence>MERFCIQSLLQKFLSYSVNTKYSLVYSVEFMMDMGHKNKIDIKVRLHNYIILYAKRCSMTVSSGNETLTIDEGQIAFIERNIQINVSIKKSDSINPFVDYKTLTEIYY</sequence>